<evidence type="ECO:0000313" key="15">
    <source>
        <dbReference type="EMBL" id="SDZ66212.1"/>
    </source>
</evidence>
<evidence type="ECO:0000256" key="2">
    <source>
        <dbReference type="ARBA" id="ARBA00001946"/>
    </source>
</evidence>
<dbReference type="UniPathway" id="UPA00077">
    <property type="reaction ID" value="UER00156"/>
</dbReference>
<reference evidence="16" key="1">
    <citation type="submission" date="2016-10" db="EMBL/GenBank/DDBJ databases">
        <authorList>
            <person name="Varghese N."/>
            <person name="Submissions S."/>
        </authorList>
    </citation>
    <scope>NUCLEOTIDE SEQUENCE [LARGE SCALE GENOMIC DNA]</scope>
    <source>
        <strain evidence="16">SP</strain>
    </source>
</reference>
<evidence type="ECO:0000256" key="4">
    <source>
        <dbReference type="ARBA" id="ARBA00009503"/>
    </source>
</evidence>
<protein>
    <recommendedName>
        <fullName evidence="6 13">Dihydropteroate synthase</fullName>
        <shortName evidence="13">DHPS</shortName>
        <ecNumber evidence="5 13">2.5.1.15</ecNumber>
    </recommendedName>
    <alternativeName>
        <fullName evidence="11 13">Dihydropteroate pyrophosphorylase</fullName>
    </alternativeName>
</protein>
<dbReference type="PROSITE" id="PS00792">
    <property type="entry name" value="DHPS_1"/>
    <property type="match status" value="1"/>
</dbReference>
<dbReference type="EC" id="2.5.1.15" evidence="5 13"/>
<name>A0A1H3UUX0_9BACI</name>
<dbReference type="AlphaFoldDB" id="A0A1H3UUX0"/>
<evidence type="ECO:0000259" key="14">
    <source>
        <dbReference type="PROSITE" id="PS50972"/>
    </source>
</evidence>
<feature type="domain" description="Pterin-binding" evidence="14">
    <location>
        <begin position="22"/>
        <end position="268"/>
    </location>
</feature>
<keyword evidence="8 13" id="KW-0479">Metal-binding</keyword>
<dbReference type="PROSITE" id="PS50972">
    <property type="entry name" value="PTERIN_BINDING"/>
    <property type="match status" value="1"/>
</dbReference>
<accession>A0A1H3UUX0</accession>
<comment type="similarity">
    <text evidence="4 13">Belongs to the DHPS family.</text>
</comment>
<dbReference type="InterPro" id="IPR006390">
    <property type="entry name" value="DHP_synth_dom"/>
</dbReference>
<gene>
    <name evidence="15" type="ORF">SAMN05421736_1276</name>
</gene>
<evidence type="ECO:0000256" key="8">
    <source>
        <dbReference type="ARBA" id="ARBA00022723"/>
    </source>
</evidence>
<dbReference type="OrthoDB" id="9811744at2"/>
<dbReference type="SUPFAM" id="SSF51717">
    <property type="entry name" value="Dihydropteroate synthetase-like"/>
    <property type="match status" value="1"/>
</dbReference>
<dbReference type="PANTHER" id="PTHR20941">
    <property type="entry name" value="FOLATE SYNTHESIS PROTEINS"/>
    <property type="match status" value="1"/>
</dbReference>
<comment type="cofactor">
    <cofactor evidence="2 13">
        <name>Mg(2+)</name>
        <dbReference type="ChEBI" id="CHEBI:18420"/>
    </cofactor>
</comment>
<dbReference type="CDD" id="cd00739">
    <property type="entry name" value="DHPS"/>
    <property type="match status" value="1"/>
</dbReference>
<evidence type="ECO:0000256" key="10">
    <source>
        <dbReference type="ARBA" id="ARBA00022909"/>
    </source>
</evidence>
<keyword evidence="9 13" id="KW-0460">Magnesium</keyword>
<dbReference type="GO" id="GO:0005829">
    <property type="term" value="C:cytosol"/>
    <property type="evidence" value="ECO:0007669"/>
    <property type="project" value="TreeGrafter"/>
</dbReference>
<dbReference type="Gene3D" id="3.20.20.20">
    <property type="entry name" value="Dihydropteroate synthase-like"/>
    <property type="match status" value="1"/>
</dbReference>
<dbReference type="GO" id="GO:0046654">
    <property type="term" value="P:tetrahydrofolate biosynthetic process"/>
    <property type="evidence" value="ECO:0007669"/>
    <property type="project" value="UniProtKB-UniPathway"/>
</dbReference>
<comment type="pathway">
    <text evidence="3 13">Cofactor biosynthesis; tetrahydrofolate biosynthesis; 7,8-dihydrofolate from 2-amino-4-hydroxy-6-hydroxymethyl-7,8-dihydropteridine diphosphate and 4-aminobenzoate: step 1/2.</text>
</comment>
<evidence type="ECO:0000256" key="1">
    <source>
        <dbReference type="ARBA" id="ARBA00000012"/>
    </source>
</evidence>
<dbReference type="InterPro" id="IPR045031">
    <property type="entry name" value="DHP_synth-like"/>
</dbReference>
<dbReference type="GO" id="GO:0046872">
    <property type="term" value="F:metal ion binding"/>
    <property type="evidence" value="ECO:0007669"/>
    <property type="project" value="UniProtKB-KW"/>
</dbReference>
<evidence type="ECO:0000313" key="16">
    <source>
        <dbReference type="Proteomes" id="UP000198935"/>
    </source>
</evidence>
<evidence type="ECO:0000256" key="5">
    <source>
        <dbReference type="ARBA" id="ARBA00012458"/>
    </source>
</evidence>
<dbReference type="EMBL" id="FNPI01000027">
    <property type="protein sequence ID" value="SDZ66212.1"/>
    <property type="molecule type" value="Genomic_DNA"/>
</dbReference>
<comment type="function">
    <text evidence="12 13">Catalyzes the condensation of para-aminobenzoate (pABA) with 6-hydroxymethyl-7,8-dihydropterin diphosphate (DHPt-PP) to form 7,8-dihydropteroate (H2Pte), the immediate precursor of folate derivatives.</text>
</comment>
<dbReference type="STRING" id="1503961.SAMN05421736_1276"/>
<dbReference type="Proteomes" id="UP000198935">
    <property type="component" value="Unassembled WGS sequence"/>
</dbReference>
<keyword evidence="10 13" id="KW-0289">Folate biosynthesis</keyword>
<evidence type="ECO:0000256" key="13">
    <source>
        <dbReference type="RuleBase" id="RU361205"/>
    </source>
</evidence>
<dbReference type="InterPro" id="IPR011005">
    <property type="entry name" value="Dihydropteroate_synth-like_sf"/>
</dbReference>
<dbReference type="PANTHER" id="PTHR20941:SF1">
    <property type="entry name" value="FOLIC ACID SYNTHESIS PROTEIN FOL1"/>
    <property type="match status" value="1"/>
</dbReference>
<organism evidence="15 16">
    <name type="scientific">Evansella caseinilytica</name>
    <dbReference type="NCBI Taxonomy" id="1503961"/>
    <lineage>
        <taxon>Bacteria</taxon>
        <taxon>Bacillati</taxon>
        <taxon>Bacillota</taxon>
        <taxon>Bacilli</taxon>
        <taxon>Bacillales</taxon>
        <taxon>Bacillaceae</taxon>
        <taxon>Evansella</taxon>
    </lineage>
</organism>
<dbReference type="InterPro" id="IPR000489">
    <property type="entry name" value="Pterin-binding_dom"/>
</dbReference>
<dbReference type="FunFam" id="3.20.20.20:FF:000006">
    <property type="entry name" value="Dihydropteroate synthase"/>
    <property type="match status" value="1"/>
</dbReference>
<dbReference type="NCBIfam" id="TIGR01496">
    <property type="entry name" value="DHPS"/>
    <property type="match status" value="1"/>
</dbReference>
<keyword evidence="16" id="KW-1185">Reference proteome</keyword>
<dbReference type="PROSITE" id="PS00793">
    <property type="entry name" value="DHPS_2"/>
    <property type="match status" value="1"/>
</dbReference>
<dbReference type="Pfam" id="PF00809">
    <property type="entry name" value="Pterin_bind"/>
    <property type="match status" value="1"/>
</dbReference>
<sequence>MIKLKQKKMRWGPYAFDFSTKTYVMGILNVTPDSFSDGGKFIKMEEAVQRARQMVEQGADMIDIGGESTRPGAEKVEEEEELRRVIPVIEAVRQAVDVPISIDTYKANVAEQAIRAGANIINDVWGAKADSDMASVAARFDVPIILMHNREKAEYLDLMNDVVRDLEESIAICQREGVKDERMILDPGIGFAKTYEHNILVMRYLDRIAAMGYPLLLGTSRKSLVARTLNLPVDERVEGTGATVCYGIEKGADIVRVHDVLEINRMVKMMDVMIGKTEMPTS</sequence>
<evidence type="ECO:0000256" key="3">
    <source>
        <dbReference type="ARBA" id="ARBA00004763"/>
    </source>
</evidence>
<evidence type="ECO:0000256" key="7">
    <source>
        <dbReference type="ARBA" id="ARBA00022679"/>
    </source>
</evidence>
<keyword evidence="7 13" id="KW-0808">Transferase</keyword>
<dbReference type="GO" id="GO:0046656">
    <property type="term" value="P:folic acid biosynthetic process"/>
    <property type="evidence" value="ECO:0007669"/>
    <property type="project" value="UniProtKB-KW"/>
</dbReference>
<evidence type="ECO:0000256" key="12">
    <source>
        <dbReference type="ARBA" id="ARBA00053449"/>
    </source>
</evidence>
<evidence type="ECO:0000256" key="11">
    <source>
        <dbReference type="ARBA" id="ARBA00030193"/>
    </source>
</evidence>
<evidence type="ECO:0000256" key="9">
    <source>
        <dbReference type="ARBA" id="ARBA00022842"/>
    </source>
</evidence>
<comment type="catalytic activity">
    <reaction evidence="1">
        <text>(7,8-dihydropterin-6-yl)methyl diphosphate + 4-aminobenzoate = 7,8-dihydropteroate + diphosphate</text>
        <dbReference type="Rhea" id="RHEA:19949"/>
        <dbReference type="ChEBI" id="CHEBI:17836"/>
        <dbReference type="ChEBI" id="CHEBI:17839"/>
        <dbReference type="ChEBI" id="CHEBI:33019"/>
        <dbReference type="ChEBI" id="CHEBI:72950"/>
        <dbReference type="EC" id="2.5.1.15"/>
    </reaction>
</comment>
<proteinExistence type="inferred from homology"/>
<evidence type="ECO:0000256" key="6">
    <source>
        <dbReference type="ARBA" id="ARBA00016919"/>
    </source>
</evidence>
<dbReference type="GO" id="GO:0004156">
    <property type="term" value="F:dihydropteroate synthase activity"/>
    <property type="evidence" value="ECO:0007669"/>
    <property type="project" value="UniProtKB-EC"/>
</dbReference>